<evidence type="ECO:0000259" key="3">
    <source>
        <dbReference type="Pfam" id="PF13099"/>
    </source>
</evidence>
<dbReference type="GeneID" id="93872938"/>
<gene>
    <name evidence="4" type="ORF">CLI92_00150</name>
</gene>
<evidence type="ECO:0000256" key="1">
    <source>
        <dbReference type="ARBA" id="ARBA00006436"/>
    </source>
</evidence>
<protein>
    <submittedName>
        <fullName evidence="4">Uncharacterized protein</fullName>
    </submittedName>
</protein>
<evidence type="ECO:0000259" key="2">
    <source>
        <dbReference type="Pfam" id="PF03981"/>
    </source>
</evidence>
<comment type="caution">
    <text evidence="4">The sequence shown here is derived from an EMBL/GenBank/DDBJ whole genome shotgun (WGS) entry which is preliminary data.</text>
</comment>
<comment type="similarity">
    <text evidence="1">Belongs to the UPF0174 family.</text>
</comment>
<evidence type="ECO:0000313" key="5">
    <source>
        <dbReference type="Proteomes" id="UP000217780"/>
    </source>
</evidence>
<proteinExistence type="inferred from homology"/>
<evidence type="ECO:0000313" key="4">
    <source>
        <dbReference type="EMBL" id="PAX18303.1"/>
    </source>
</evidence>
<dbReference type="EMBL" id="NTBI01000001">
    <property type="protein sequence ID" value="PAX18303.1"/>
    <property type="molecule type" value="Genomic_DNA"/>
</dbReference>
<sequence length="264" mass="29874">MAYREDPHLRFLEDMDSEDLNGLVHCLIKDKDGSPRLTEELTGSEKYKKYHPDHQKYWQEIAAEIQCFGANSLATLFRGGKGVLYEEILRDVADKLKISYKKSDEPKDIEEKLLMRLLYESVNKMTPDQLKELGHEFSLSDAVSYSPEALFAAFQVIFKAGGFKSYQLTLTIVNTVMRSIFGHGLKLAGNAALMRAASIMTGPIGWTLTGLWTAWDIAGPATRVTIPAVAQVAFLRKKHELMMQGLIKEINEELKNKKFPKKED</sequence>
<dbReference type="RefSeq" id="WP_095543404.1">
    <property type="nucleotide sequence ID" value="NZ_NSJC01000026.1"/>
</dbReference>
<dbReference type="Proteomes" id="UP000217780">
    <property type="component" value="Unassembled WGS sequence"/>
</dbReference>
<dbReference type="InterPro" id="IPR021150">
    <property type="entry name" value="Ubiq_cyt_c_chap"/>
</dbReference>
<name>A0A2A2T8A2_9BURK</name>
<dbReference type="Pfam" id="PF13099">
    <property type="entry name" value="DUF3944"/>
    <property type="match status" value="1"/>
</dbReference>
<accession>A0A2A2T8A2</accession>
<dbReference type="AlphaFoldDB" id="A0A2A2T8A2"/>
<organism evidence="4 5">
    <name type="scientific">Vandammella animalimorsus</name>
    <dbReference type="NCBI Taxonomy" id="2029117"/>
    <lineage>
        <taxon>Bacteria</taxon>
        <taxon>Pseudomonadati</taxon>
        <taxon>Pseudomonadota</taxon>
        <taxon>Betaproteobacteria</taxon>
        <taxon>Burkholderiales</taxon>
        <taxon>Comamonadaceae</taxon>
        <taxon>Vandammella</taxon>
    </lineage>
</organism>
<dbReference type="Pfam" id="PF03981">
    <property type="entry name" value="Ubiq_cyt_C_chap"/>
    <property type="match status" value="1"/>
</dbReference>
<feature type="domain" description="DUF3944" evidence="3">
    <location>
        <begin position="3"/>
        <end position="36"/>
    </location>
</feature>
<reference evidence="4 5" key="1">
    <citation type="submission" date="2017-08" db="EMBL/GenBank/DDBJ databases">
        <title>WGS of Clinical strains of the CDC Group NO-1 linked to zoonotic infections in humans.</title>
        <authorList>
            <person name="Bernier A.-M."/>
            <person name="Bernard K."/>
        </authorList>
    </citation>
    <scope>NUCLEOTIDE SEQUENCE [LARGE SCALE GENOMIC DNA]</scope>
    <source>
        <strain evidence="4 5">NML91-0035</strain>
    </source>
</reference>
<dbReference type="InterPro" id="IPR025217">
    <property type="entry name" value="DUF3944"/>
</dbReference>
<feature type="domain" description="Ubiquinol-cytochrome c chaperone" evidence="2">
    <location>
        <begin position="54"/>
        <end position="227"/>
    </location>
</feature>